<evidence type="ECO:0000313" key="2">
    <source>
        <dbReference type="EMBL" id="SCW01049.1"/>
    </source>
</evidence>
<proteinExistence type="predicted"/>
<evidence type="ECO:0000256" key="1">
    <source>
        <dbReference type="SAM" id="MobiDB-lite"/>
    </source>
</evidence>
<feature type="compositionally biased region" description="Polar residues" evidence="1">
    <location>
        <begin position="43"/>
        <end position="65"/>
    </location>
</feature>
<protein>
    <submittedName>
        <fullName evidence="2">LAFE_0D03950g1_1</fullName>
    </submittedName>
</protein>
<accession>A0A1G4MB21</accession>
<dbReference type="OrthoDB" id="5801062at2759"/>
<sequence>MTAGQSKELGSSLGILRELNLNQLIEVQYDLTREIERRVKMMQNDTHQPTKLRSVSHQNTSSSRHSITKGDVDELVAGKENYEGPVAVIRSECKSNLGEELVATQINHFSTKPAAGTRQQCSHECSSQPDHTDDSMLPGTLDMQSKEIDFSSPLRGCQAANISTAKSGPIKRALAIISDSEGELDWSDSEYVDSVKEGKKLKIENPNQVKMDFNINPITNKPWIYEDFRLNENFNYQRGRKNIDNARLSRFYSVAGKPENDSKLILNPKTGFELIKREEDNESNGTYNGPEFYNLSTRSKSPPGYGRLDFPNTQENLADKQKAQEIIYKKTKERFLIATNHLIPAEKRQFLFRNEKLNEMVTKEQCRWQENMLQIFSRE</sequence>
<feature type="compositionally biased region" description="Polar residues" evidence="1">
    <location>
        <begin position="117"/>
        <end position="129"/>
    </location>
</feature>
<name>A0A1G4MB21_LACFM</name>
<reference evidence="2 3" key="1">
    <citation type="submission" date="2016-03" db="EMBL/GenBank/DDBJ databases">
        <authorList>
            <person name="Devillers H."/>
        </authorList>
    </citation>
    <scope>NUCLEOTIDE SEQUENCE [LARGE SCALE GENOMIC DNA]</scope>
    <source>
        <strain evidence="2">CBS 6772</strain>
    </source>
</reference>
<keyword evidence="3" id="KW-1185">Reference proteome</keyword>
<feature type="region of interest" description="Disordered" evidence="1">
    <location>
        <begin position="112"/>
        <end position="140"/>
    </location>
</feature>
<gene>
    <name evidence="2" type="ORF">LAFE_0D03950G</name>
</gene>
<dbReference type="AlphaFoldDB" id="A0A1G4MB21"/>
<dbReference type="EMBL" id="LT598492">
    <property type="protein sequence ID" value="SCW01049.1"/>
    <property type="molecule type" value="Genomic_DNA"/>
</dbReference>
<dbReference type="Proteomes" id="UP000190831">
    <property type="component" value="Chromosome D"/>
</dbReference>
<feature type="region of interest" description="Disordered" evidence="1">
    <location>
        <begin position="43"/>
        <end position="67"/>
    </location>
</feature>
<evidence type="ECO:0000313" key="3">
    <source>
        <dbReference type="Proteomes" id="UP000190831"/>
    </source>
</evidence>
<dbReference type="STRING" id="4955.A0A1G4MB21"/>
<dbReference type="OMA" id="PPYEREY"/>
<organism evidence="2 3">
    <name type="scientific">Lachancea fermentati</name>
    <name type="common">Zygosaccharomyces fermentati</name>
    <dbReference type="NCBI Taxonomy" id="4955"/>
    <lineage>
        <taxon>Eukaryota</taxon>
        <taxon>Fungi</taxon>
        <taxon>Dikarya</taxon>
        <taxon>Ascomycota</taxon>
        <taxon>Saccharomycotina</taxon>
        <taxon>Saccharomycetes</taxon>
        <taxon>Saccharomycetales</taxon>
        <taxon>Saccharomycetaceae</taxon>
        <taxon>Lachancea</taxon>
    </lineage>
</organism>